<reference evidence="4" key="4">
    <citation type="submission" date="2019-07" db="EMBL/GenBank/DDBJ databases">
        <authorList>
            <person name="Seetharam A."/>
            <person name="Woodhouse M."/>
            <person name="Cannon E."/>
        </authorList>
    </citation>
    <scope>NUCLEOTIDE SEQUENCE [LARGE SCALE GENOMIC DNA]</scope>
    <source>
        <strain evidence="4">cv. B73</strain>
    </source>
</reference>
<reference evidence="3" key="3">
    <citation type="submission" date="2015-12" db="EMBL/GenBank/DDBJ databases">
        <title>Update maize B73 reference genome by single molecule sequencing technologies.</title>
        <authorList>
            <consortium name="Maize Genome Sequencing Project"/>
            <person name="Ware D."/>
        </authorList>
    </citation>
    <scope>NUCLEOTIDE SEQUENCE</scope>
    <source>
        <tissue evidence="3">Seedling</tissue>
    </source>
</reference>
<dbReference type="Gramene" id="Zm00001eb240680_T003">
    <property type="protein sequence ID" value="Zm00001eb240680_P003"/>
    <property type="gene ID" value="Zm00001eb240680"/>
</dbReference>
<dbReference type="RefSeq" id="XP_023158180.1">
    <property type="nucleotide sequence ID" value="XM_023302412.2"/>
</dbReference>
<dbReference type="FunCoup" id="B4FD40">
    <property type="interactions" value="1"/>
</dbReference>
<dbReference type="Gramene" id="Zm00001eb240680_T001">
    <property type="protein sequence ID" value="Zm00001eb240680_P001"/>
    <property type="gene ID" value="Zm00001eb240680"/>
</dbReference>
<evidence type="ECO:0000313" key="4">
    <source>
        <dbReference type="EnsemblPlants" id="Zm00001eb240680_P001"/>
    </source>
</evidence>
<sequence length="492" mass="51412">MATARKDPQQVDKVNLKPSESGKGVVRRARSVPTSPDRRSSPSPAPVSDNASRPASSLNTRTTSSRSTTTSSSAASSSHGKTMRSASSSVGGASASARQTNAARRRAEKPGATSVWPAAGGAVTNASSSKDVASRAAKSPSTAAQKTRPAGVEKAAASSSVKLKTKPQKTTAGAGKTQAAPPARAPPGTVIAKKSTGAENYVPIQRTTSVPAARPTETLKNEEQEVDELLMQFDEKESISTSSIEEHLQERLPDPVDLKSVDLDSSKTTSSSSSQEECKDQEENTGDILEEKRDGKDSEDLSSTGDKACVGLGSSDINIPMEEAVDEPVKPAEAVDEAGLKRDVCCSPAEPNEAVGQNELNEAAVVGETTTEPKEAEDEAKIIKQVDCETASKEVASTGAESRDDAATMEREPLVVAAAAAAAPQEEKAKAEEKTTQPTKAVESAKWRTKDEGRSNEATEEGRGKSTTTAATQERKNKVMALVGRFETAMSG</sequence>
<feature type="compositionally biased region" description="Basic and acidic residues" evidence="1">
    <location>
        <begin position="425"/>
        <end position="435"/>
    </location>
</feature>
<dbReference type="EMBL" id="CM000781">
    <property type="protein sequence ID" value="AQK70783.1"/>
    <property type="molecule type" value="Genomic_DNA"/>
</dbReference>
<feature type="region of interest" description="Disordered" evidence="1">
    <location>
        <begin position="389"/>
        <end position="477"/>
    </location>
</feature>
<reference evidence="4" key="5">
    <citation type="submission" date="2021-05" db="UniProtKB">
        <authorList>
            <consortium name="EnsemblPlants"/>
        </authorList>
    </citation>
    <scope>IDENTIFICATION</scope>
    <source>
        <strain evidence="4">cv. B73</strain>
    </source>
</reference>
<feature type="compositionally biased region" description="Basic and acidic residues" evidence="1">
    <location>
        <begin position="289"/>
        <end position="299"/>
    </location>
</feature>
<dbReference type="PaxDb" id="4577-GRMZM2G098278_P01"/>
<evidence type="ECO:0000313" key="2">
    <source>
        <dbReference type="EMBL" id="ACF80033.1"/>
    </source>
</evidence>
<feature type="compositionally biased region" description="Basic and acidic residues" evidence="1">
    <location>
        <begin position="443"/>
        <end position="464"/>
    </location>
</feature>
<reference evidence="2" key="1">
    <citation type="journal article" date="2009" name="PLoS Genet.">
        <title>Sequencing, mapping, and analysis of 27,455 maize full-length cDNAs.</title>
        <authorList>
            <person name="Soderlund C."/>
            <person name="Descour A."/>
            <person name="Kudrna D."/>
            <person name="Bomhoff M."/>
            <person name="Boyd L."/>
            <person name="Currie J."/>
            <person name="Angelova A."/>
            <person name="Collura K."/>
            <person name="Wissotski M."/>
            <person name="Ashley E."/>
            <person name="Morrow D."/>
            <person name="Fernandes J."/>
            <person name="Walbot V."/>
            <person name="Yu Y."/>
        </authorList>
    </citation>
    <scope>NUCLEOTIDE SEQUENCE</scope>
    <source>
        <strain evidence="2">B73</strain>
    </source>
</reference>
<evidence type="ECO:0000313" key="5">
    <source>
        <dbReference type="Proteomes" id="UP000007305"/>
    </source>
</evidence>
<evidence type="ECO:0000313" key="3">
    <source>
        <dbReference type="EMBL" id="AQK70777.1"/>
    </source>
</evidence>
<organism evidence="2">
    <name type="scientific">Zea mays</name>
    <name type="common">Maize</name>
    <dbReference type="NCBI Taxonomy" id="4577"/>
    <lineage>
        <taxon>Eukaryota</taxon>
        <taxon>Viridiplantae</taxon>
        <taxon>Streptophyta</taxon>
        <taxon>Embryophyta</taxon>
        <taxon>Tracheophyta</taxon>
        <taxon>Spermatophyta</taxon>
        <taxon>Magnoliopsida</taxon>
        <taxon>Liliopsida</taxon>
        <taxon>Poales</taxon>
        <taxon>Poaceae</taxon>
        <taxon>PACMAD clade</taxon>
        <taxon>Panicoideae</taxon>
        <taxon>Andropogonodae</taxon>
        <taxon>Andropogoneae</taxon>
        <taxon>Tripsacinae</taxon>
        <taxon>Zea</taxon>
    </lineage>
</organism>
<gene>
    <name evidence="4" type="primary">LOC100192919</name>
    <name evidence="3" type="ORF">ZEAMMB73_Zm00001d016444</name>
</gene>
<proteinExistence type="evidence at protein level"/>
<dbReference type="EnsemblPlants" id="Zm00001eb240680_T002">
    <property type="protein sequence ID" value="Zm00001eb240680_P002"/>
    <property type="gene ID" value="Zm00001eb240680"/>
</dbReference>
<dbReference type="eggNOG" id="ENOG502R6HU">
    <property type="taxonomic scope" value="Eukaryota"/>
</dbReference>
<reference evidence="5" key="2">
    <citation type="journal article" date="2009" name="Science">
        <title>The B73 maize genome: complexity, diversity, and dynamics.</title>
        <authorList>
            <person name="Schnable P.S."/>
            <person name="Ware D."/>
            <person name="Fulton R.S."/>
            <person name="Stein J.C."/>
            <person name="Wei F."/>
            <person name="Pasternak S."/>
            <person name="Liang C."/>
            <person name="Zhang J."/>
            <person name="Fulton L."/>
            <person name="Graves T.A."/>
            <person name="Minx P."/>
            <person name="Reily A.D."/>
            <person name="Courtney L."/>
            <person name="Kruchowski S.S."/>
            <person name="Tomlinson C."/>
            <person name="Strong C."/>
            <person name="Delehaunty K."/>
            <person name="Fronick C."/>
            <person name="Courtney B."/>
            <person name="Rock S.M."/>
            <person name="Belter E."/>
            <person name="Du F."/>
            <person name="Kim K."/>
            <person name="Abbott R.M."/>
            <person name="Cotton M."/>
            <person name="Levy A."/>
            <person name="Marchetto P."/>
            <person name="Ochoa K."/>
            <person name="Jackson S.M."/>
            <person name="Gillam B."/>
            <person name="Chen W."/>
            <person name="Yan L."/>
            <person name="Higginbotham J."/>
            <person name="Cardenas M."/>
            <person name="Waligorski J."/>
            <person name="Applebaum E."/>
            <person name="Phelps L."/>
            <person name="Falcone J."/>
            <person name="Kanchi K."/>
            <person name="Thane T."/>
            <person name="Scimone A."/>
            <person name="Thane N."/>
            <person name="Henke J."/>
            <person name="Wang T."/>
            <person name="Ruppert J."/>
            <person name="Shah N."/>
            <person name="Rotter K."/>
            <person name="Hodges J."/>
            <person name="Ingenthron E."/>
            <person name="Cordes M."/>
            <person name="Kohlberg S."/>
            <person name="Sgro J."/>
            <person name="Delgado B."/>
            <person name="Mead K."/>
            <person name="Chinwalla A."/>
            <person name="Leonard S."/>
            <person name="Crouse K."/>
            <person name="Collura K."/>
            <person name="Kudrna D."/>
            <person name="Currie J."/>
            <person name="He R."/>
            <person name="Angelova A."/>
            <person name="Rajasekar S."/>
            <person name="Mueller T."/>
            <person name="Lomeli R."/>
            <person name="Scara G."/>
            <person name="Ko A."/>
            <person name="Delaney K."/>
            <person name="Wissotski M."/>
            <person name="Lopez G."/>
            <person name="Campos D."/>
            <person name="Braidotti M."/>
            <person name="Ashley E."/>
            <person name="Golser W."/>
            <person name="Kim H."/>
            <person name="Lee S."/>
            <person name="Lin J."/>
            <person name="Dujmic Z."/>
            <person name="Kim W."/>
            <person name="Talag J."/>
            <person name="Zuccolo A."/>
            <person name="Fan C."/>
            <person name="Sebastian A."/>
            <person name="Kramer M."/>
            <person name="Spiegel L."/>
            <person name="Nascimento L."/>
            <person name="Zutavern T."/>
            <person name="Miller B."/>
            <person name="Ambroise C."/>
            <person name="Muller S."/>
            <person name="Spooner W."/>
            <person name="Narechania A."/>
            <person name="Ren L."/>
            <person name="Wei S."/>
            <person name="Kumari S."/>
            <person name="Faga B."/>
            <person name="Levy M.J."/>
            <person name="McMahan L."/>
            <person name="Van Buren P."/>
            <person name="Vaughn M.W."/>
            <person name="Ying K."/>
            <person name="Yeh C.-T."/>
            <person name="Emrich S.J."/>
            <person name="Jia Y."/>
            <person name="Kalyanaraman A."/>
            <person name="Hsia A.-P."/>
            <person name="Barbazuk W.B."/>
            <person name="Baucom R.S."/>
            <person name="Brutnell T.P."/>
            <person name="Carpita N.C."/>
            <person name="Chaparro C."/>
            <person name="Chia J.-M."/>
            <person name="Deragon J.-M."/>
            <person name="Estill J.C."/>
            <person name="Fu Y."/>
            <person name="Jeddeloh J.A."/>
            <person name="Han Y."/>
            <person name="Lee H."/>
            <person name="Li P."/>
            <person name="Lisch D.R."/>
            <person name="Liu S."/>
            <person name="Liu Z."/>
            <person name="Nagel D.H."/>
            <person name="McCann M.C."/>
            <person name="SanMiguel P."/>
            <person name="Myers A.M."/>
            <person name="Nettleton D."/>
            <person name="Nguyen J."/>
            <person name="Penning B.W."/>
            <person name="Ponnala L."/>
            <person name="Schneider K.L."/>
            <person name="Schwartz D.C."/>
            <person name="Sharma A."/>
            <person name="Soderlund C."/>
            <person name="Springer N.M."/>
            <person name="Sun Q."/>
            <person name="Wang H."/>
            <person name="Waterman M."/>
            <person name="Westerman R."/>
            <person name="Wolfgruber T.K."/>
            <person name="Yang L."/>
            <person name="Yu Y."/>
            <person name="Zhang L."/>
            <person name="Zhou S."/>
            <person name="Zhu Q."/>
            <person name="Bennetzen J.L."/>
            <person name="Dawe R.K."/>
            <person name="Jiang J."/>
            <person name="Jiang N."/>
            <person name="Presting G.G."/>
            <person name="Wessler S.R."/>
            <person name="Aluru S."/>
            <person name="Martienssen R.A."/>
            <person name="Clifton S.W."/>
            <person name="McCombie W.R."/>
            <person name="Wing R.A."/>
            <person name="Wilson R.K."/>
        </authorList>
    </citation>
    <scope>NUCLEOTIDE SEQUENCE [LARGE SCALE GENOMIC DNA]</scope>
    <source>
        <strain evidence="5">cv. B73</strain>
    </source>
</reference>
<dbReference type="ExpressionAtlas" id="B4FD40">
    <property type="expression patterns" value="baseline and differential"/>
</dbReference>
<accession>B4FD40</accession>
<evidence type="ECO:0000256" key="1">
    <source>
        <dbReference type="SAM" id="MobiDB-lite"/>
    </source>
</evidence>
<dbReference type="EMBL" id="BT035028">
    <property type="protein sequence ID" value="ACF80033.1"/>
    <property type="molecule type" value="mRNA"/>
</dbReference>
<feature type="compositionally biased region" description="Low complexity" evidence="1">
    <location>
        <begin position="60"/>
        <end position="78"/>
    </location>
</feature>
<dbReference type="HOGENOM" id="CLU_048663_0_0_1"/>
<protein>
    <recommendedName>
        <fullName evidence="7">Calmodulin-binding domain-containing protein</fullName>
    </recommendedName>
</protein>
<keyword evidence="6" id="KW-1267">Proteomics identification</keyword>
<keyword evidence="5" id="KW-1185">Reference proteome</keyword>
<dbReference type="Proteomes" id="UP000007305">
    <property type="component" value="Chromosome 5"/>
</dbReference>
<feature type="compositionally biased region" description="Basic and acidic residues" evidence="1">
    <location>
        <begin position="233"/>
        <end position="265"/>
    </location>
</feature>
<evidence type="ECO:0008006" key="7">
    <source>
        <dbReference type="Google" id="ProtNLM"/>
    </source>
</evidence>
<name>B4FD40_MAIZE</name>
<feature type="compositionally biased region" description="Polar residues" evidence="1">
    <location>
        <begin position="50"/>
        <end position="59"/>
    </location>
</feature>
<dbReference type="KEGG" id="zma:100192919"/>
<dbReference type="STRING" id="4577.B4FD40"/>
<dbReference type="EMBL" id="CM000781">
    <property type="protein sequence ID" value="AQK70780.1"/>
    <property type="molecule type" value="Genomic_DNA"/>
</dbReference>
<dbReference type="OrthoDB" id="675991at2759"/>
<feature type="compositionally biased region" description="Basic and acidic residues" evidence="1">
    <location>
        <begin position="401"/>
        <end position="413"/>
    </location>
</feature>
<dbReference type="EnsemblPlants" id="Zm00001eb240680_T003">
    <property type="protein sequence ID" value="Zm00001eb240680_P003"/>
    <property type="gene ID" value="Zm00001eb240680"/>
</dbReference>
<feature type="compositionally biased region" description="Low complexity" evidence="1">
    <location>
        <begin position="168"/>
        <end position="182"/>
    </location>
</feature>
<feature type="compositionally biased region" description="Basic and acidic residues" evidence="1">
    <location>
        <begin position="1"/>
        <end position="10"/>
    </location>
</feature>
<dbReference type="EMBL" id="CM000781">
    <property type="protein sequence ID" value="AQK70777.1"/>
    <property type="molecule type" value="Genomic_DNA"/>
</dbReference>
<dbReference type="Gramene" id="Zm00001eb240680_T002">
    <property type="protein sequence ID" value="Zm00001eb240680_P002"/>
    <property type="gene ID" value="Zm00001eb240680"/>
</dbReference>
<dbReference type="EnsemblPlants" id="Zm00001eb240680_T001">
    <property type="protein sequence ID" value="Zm00001eb240680_P001"/>
    <property type="gene ID" value="Zm00001eb240680"/>
</dbReference>
<dbReference type="RefSeq" id="NP_001335854.1">
    <property type="nucleotide sequence ID" value="NM_001348925.1"/>
</dbReference>
<feature type="compositionally biased region" description="Low complexity" evidence="1">
    <location>
        <begin position="85"/>
        <end position="97"/>
    </location>
</feature>
<dbReference type="EMBL" id="CM000781">
    <property type="protein sequence ID" value="AQK70778.1"/>
    <property type="molecule type" value="Genomic_DNA"/>
</dbReference>
<dbReference type="AlphaFoldDB" id="B4FD40"/>
<feature type="compositionally biased region" description="Low complexity" evidence="1">
    <location>
        <begin position="266"/>
        <end position="275"/>
    </location>
</feature>
<dbReference type="GeneID" id="100192919"/>
<feature type="region of interest" description="Disordered" evidence="1">
    <location>
        <begin position="1"/>
        <end position="334"/>
    </location>
</feature>
<evidence type="ECO:0007829" key="6">
    <source>
        <dbReference type="PeptideAtlas" id="B4FD40"/>
    </source>
</evidence>